<evidence type="ECO:0000313" key="2">
    <source>
        <dbReference type="Proteomes" id="UP000546701"/>
    </source>
</evidence>
<keyword evidence="2" id="KW-1185">Reference proteome</keyword>
<evidence type="ECO:0000313" key="1">
    <source>
        <dbReference type="EMBL" id="MBB5728857.1"/>
    </source>
</evidence>
<comment type="caution">
    <text evidence="1">The sequence shown here is derived from an EMBL/GenBank/DDBJ whole genome shotgun (WGS) entry which is preliminary data.</text>
</comment>
<protein>
    <submittedName>
        <fullName evidence="1">Uncharacterized protein</fullName>
    </submittedName>
</protein>
<accession>A0A7W9BRK4</accession>
<sequence length="125" mass="13133">MASGSSSLAAAIACLALSGCSGGPSHDGIFNNIDDDDLAIRRHEAAWRAALGQNPTVSRIDKVVRDQGGSCSTGGSGGFSCAAVVKPRWPSVFTLAIQWTLGFERRENGRVSAVRADRTKLGWDL</sequence>
<dbReference type="AlphaFoldDB" id="A0A7W9BRK4"/>
<organism evidence="1 2">
    <name type="scientific">Sphingomonas prati</name>
    <dbReference type="NCBI Taxonomy" id="1843237"/>
    <lineage>
        <taxon>Bacteria</taxon>
        <taxon>Pseudomonadati</taxon>
        <taxon>Pseudomonadota</taxon>
        <taxon>Alphaproteobacteria</taxon>
        <taxon>Sphingomonadales</taxon>
        <taxon>Sphingomonadaceae</taxon>
        <taxon>Sphingomonas</taxon>
    </lineage>
</organism>
<dbReference type="RefSeq" id="WP_157176640.1">
    <property type="nucleotide sequence ID" value="NZ_BMJP01000002.1"/>
</dbReference>
<name>A0A7W9BRK4_9SPHN</name>
<proteinExistence type="predicted"/>
<dbReference type="Proteomes" id="UP000546701">
    <property type="component" value="Unassembled WGS sequence"/>
</dbReference>
<reference evidence="1 2" key="1">
    <citation type="submission" date="2020-08" db="EMBL/GenBank/DDBJ databases">
        <title>Genomic Encyclopedia of Type Strains, Phase IV (KMG-IV): sequencing the most valuable type-strain genomes for metagenomic binning, comparative biology and taxonomic classification.</title>
        <authorList>
            <person name="Goeker M."/>
        </authorList>
    </citation>
    <scope>NUCLEOTIDE SEQUENCE [LARGE SCALE GENOMIC DNA]</scope>
    <source>
        <strain evidence="1 2">DSM 103336</strain>
    </source>
</reference>
<gene>
    <name evidence="1" type="ORF">FHS99_001335</name>
</gene>
<dbReference type="EMBL" id="JACIJR010000003">
    <property type="protein sequence ID" value="MBB5728857.1"/>
    <property type="molecule type" value="Genomic_DNA"/>
</dbReference>